<feature type="domain" description="DUF3597" evidence="2">
    <location>
        <begin position="3"/>
        <end position="127"/>
    </location>
</feature>
<proteinExistence type="predicted"/>
<dbReference type="AlphaFoldDB" id="A0A0E1WWR5"/>
<reference evidence="3" key="1">
    <citation type="submission" date="2009-01" db="EMBL/GenBank/DDBJ databases">
        <title>The Genome Sequence of Brucella pinnipedialis M292/94/1.</title>
        <authorList>
            <consortium name="The Broad Institute Genome Sequencing Platform"/>
            <person name="Ward D."/>
            <person name="Young S.K."/>
            <person name="Kodira C.D."/>
            <person name="Zeng Q."/>
            <person name="Koehrsen M."/>
            <person name="Alvarado L."/>
            <person name="Berlin A."/>
            <person name="Borenstein D."/>
            <person name="Chen Z."/>
            <person name="Engels R."/>
            <person name="Freedman E."/>
            <person name="Gellesch M."/>
            <person name="Goldberg J."/>
            <person name="Griggs A."/>
            <person name="Gujja S."/>
            <person name="Heiman D."/>
            <person name="Hepburn T."/>
            <person name="Howarth C."/>
            <person name="Jen D."/>
            <person name="Larson L."/>
            <person name="Lewis B."/>
            <person name="Mehta T."/>
            <person name="Park D."/>
            <person name="Pearson M."/>
            <person name="Roberts A."/>
            <person name="Saif S."/>
            <person name="Shea T."/>
            <person name="Shenoy N."/>
            <person name="Sisk P."/>
            <person name="Stolte C."/>
            <person name="Sykes S."/>
            <person name="Walk T."/>
            <person name="White J."/>
            <person name="Yandava C."/>
            <person name="Whatmore A.M."/>
            <person name="Perrett L.L."/>
            <person name="O'Callaghan D."/>
            <person name="Nusbaum C."/>
            <person name="Galagan J."/>
            <person name="Birren B."/>
        </authorList>
    </citation>
    <scope>NUCLEOTIDE SEQUENCE [LARGE SCALE GENOMIC DNA]</scope>
    <source>
        <strain evidence="3">M292/94/1</strain>
    </source>
</reference>
<dbReference type="RefSeq" id="WP_004687440.1">
    <property type="nucleotide sequence ID" value="NZ_EQ999534.1"/>
</dbReference>
<protein>
    <recommendedName>
        <fullName evidence="2">DUF3597 domain-containing protein</fullName>
    </recommendedName>
</protein>
<dbReference type="SUPFAM" id="SSF158634">
    <property type="entry name" value="RPA2825-like"/>
    <property type="match status" value="1"/>
</dbReference>
<dbReference type="GeneID" id="99646416"/>
<evidence type="ECO:0000256" key="1">
    <source>
        <dbReference type="SAM" id="MobiDB-lite"/>
    </source>
</evidence>
<name>A0A0E1WWR5_9HYPH</name>
<feature type="region of interest" description="Disordered" evidence="1">
    <location>
        <begin position="18"/>
        <end position="46"/>
    </location>
</feature>
<sequence length="130" mass="13332">MGIFDKIKNAIWGEAQAATPTAETPAATPSTPAAPVPAAGSAAPASGSVDVGAILDAAVKKSGQALNWKTSIVDLMKALGLDSSLQHRKELAQELGYTGDINDSATMNVWLHKQVIQKLKDSGGKLPAGL</sequence>
<dbReference type="Proteomes" id="UP000004659">
    <property type="component" value="Unassembled WGS sequence"/>
</dbReference>
<dbReference type="HOGENOM" id="CLU_114097_1_0_5"/>
<dbReference type="Pfam" id="PF12200">
    <property type="entry name" value="DUF3597"/>
    <property type="match status" value="1"/>
</dbReference>
<gene>
    <name evidence="3" type="ORF">BALG_02628</name>
</gene>
<organism evidence="3">
    <name type="scientific">Brucella pinnipedialis M292/94/1</name>
    <dbReference type="NCBI Taxonomy" id="520462"/>
    <lineage>
        <taxon>Bacteria</taxon>
        <taxon>Pseudomonadati</taxon>
        <taxon>Pseudomonadota</taxon>
        <taxon>Alphaproteobacteria</taxon>
        <taxon>Hyphomicrobiales</taxon>
        <taxon>Brucellaceae</taxon>
        <taxon>Brucella/Ochrobactrum group</taxon>
        <taxon>Brucella</taxon>
    </lineage>
</organism>
<evidence type="ECO:0000313" key="3">
    <source>
        <dbReference type="EMBL" id="EEZ29275.1"/>
    </source>
</evidence>
<accession>A0A0E1WWR5</accession>
<dbReference type="InterPro" id="IPR022016">
    <property type="entry name" value="DUF3597"/>
</dbReference>
<dbReference type="EMBL" id="EQ999534">
    <property type="protein sequence ID" value="EEZ29275.1"/>
    <property type="molecule type" value="Genomic_DNA"/>
</dbReference>
<evidence type="ECO:0000259" key="2">
    <source>
        <dbReference type="Pfam" id="PF12200"/>
    </source>
</evidence>